<evidence type="ECO:0000313" key="1">
    <source>
        <dbReference type="EMBL" id="MBP2057168.1"/>
    </source>
</evidence>
<reference evidence="1 2" key="1">
    <citation type="submission" date="2021-03" db="EMBL/GenBank/DDBJ databases">
        <title>Genomic Encyclopedia of Type Strains, Phase IV (KMG-IV): sequencing the most valuable type-strain genomes for metagenomic binning, comparative biology and taxonomic classification.</title>
        <authorList>
            <person name="Goeker M."/>
        </authorList>
    </citation>
    <scope>NUCLEOTIDE SEQUENCE [LARGE SCALE GENOMIC DNA]</scope>
    <source>
        <strain evidence="1 2">DSM 101872</strain>
    </source>
</reference>
<evidence type="ECO:0000313" key="2">
    <source>
        <dbReference type="Proteomes" id="UP001519292"/>
    </source>
</evidence>
<keyword evidence="2" id="KW-1185">Reference proteome</keyword>
<name>A0ABS4MBW6_9LACO</name>
<proteinExistence type="predicted"/>
<organism evidence="1 2">
    <name type="scientific">Lactobacillus colini</name>
    <dbReference type="NCBI Taxonomy" id="1819254"/>
    <lineage>
        <taxon>Bacteria</taxon>
        <taxon>Bacillati</taxon>
        <taxon>Bacillota</taxon>
        <taxon>Bacilli</taxon>
        <taxon>Lactobacillales</taxon>
        <taxon>Lactobacillaceae</taxon>
        <taxon>Lactobacillus</taxon>
    </lineage>
</organism>
<sequence>MIIVHKTTGSTFYFYGADKPEKPKSNKVDNIIAV</sequence>
<dbReference type="Proteomes" id="UP001519292">
    <property type="component" value="Unassembled WGS sequence"/>
</dbReference>
<comment type="caution">
    <text evidence="1">The sequence shown here is derived from an EMBL/GenBank/DDBJ whole genome shotgun (WGS) entry which is preliminary data.</text>
</comment>
<dbReference type="EMBL" id="JAGGLU010000001">
    <property type="protein sequence ID" value="MBP2057168.1"/>
    <property type="molecule type" value="Genomic_DNA"/>
</dbReference>
<protein>
    <submittedName>
        <fullName evidence="1">Phage terminase large subunit</fullName>
    </submittedName>
</protein>
<accession>A0ABS4MBW6</accession>
<gene>
    <name evidence="1" type="ORF">J2Z60_000330</name>
</gene>